<feature type="compositionally biased region" description="Acidic residues" evidence="1">
    <location>
        <begin position="1"/>
        <end position="18"/>
    </location>
</feature>
<dbReference type="AlphaFoldDB" id="A0A8I2YDJ5"/>
<sequence length="142" mass="15792">MSDNEENLADDVLVDDGDHDAPYDATEVPLRLSADDAPHQRDVEAAVYDHGAQLTRAEHIAMFRDAPISNTTFATLRRLCEQKDVKAALRLLSGRHRLEIDPNLIVDTSEPHIIPSVGPHFLDLVMYVGGRRGLDTALPYDH</sequence>
<dbReference type="OrthoDB" id="2736611at2759"/>
<feature type="region of interest" description="Disordered" evidence="1">
    <location>
        <begin position="1"/>
        <end position="20"/>
    </location>
</feature>
<protein>
    <submittedName>
        <fullName evidence="2">Uncharacterized protein</fullName>
    </submittedName>
</protein>
<evidence type="ECO:0000313" key="2">
    <source>
        <dbReference type="EMBL" id="KAG6369868.1"/>
    </source>
</evidence>
<organism evidence="2 3">
    <name type="scientific">Boletus reticuloceps</name>
    <dbReference type="NCBI Taxonomy" id="495285"/>
    <lineage>
        <taxon>Eukaryota</taxon>
        <taxon>Fungi</taxon>
        <taxon>Dikarya</taxon>
        <taxon>Basidiomycota</taxon>
        <taxon>Agaricomycotina</taxon>
        <taxon>Agaricomycetes</taxon>
        <taxon>Agaricomycetidae</taxon>
        <taxon>Boletales</taxon>
        <taxon>Boletineae</taxon>
        <taxon>Boletaceae</taxon>
        <taxon>Boletoideae</taxon>
        <taxon>Boletus</taxon>
    </lineage>
</organism>
<accession>A0A8I2YDJ5</accession>
<evidence type="ECO:0000313" key="3">
    <source>
        <dbReference type="Proteomes" id="UP000683000"/>
    </source>
</evidence>
<name>A0A8I2YDJ5_9AGAM</name>
<comment type="caution">
    <text evidence="2">The sequence shown here is derived from an EMBL/GenBank/DDBJ whole genome shotgun (WGS) entry which is preliminary data.</text>
</comment>
<keyword evidence="3" id="KW-1185">Reference proteome</keyword>
<gene>
    <name evidence="2" type="ORF">JVT61DRAFT_13429</name>
</gene>
<evidence type="ECO:0000256" key="1">
    <source>
        <dbReference type="SAM" id="MobiDB-lite"/>
    </source>
</evidence>
<proteinExistence type="predicted"/>
<reference evidence="2" key="1">
    <citation type="submission" date="2021-03" db="EMBL/GenBank/DDBJ databases">
        <title>Evolutionary innovations through gain and loss of genes in the ectomycorrhizal Boletales.</title>
        <authorList>
            <person name="Wu G."/>
            <person name="Miyauchi S."/>
            <person name="Morin E."/>
            <person name="Yang Z.-L."/>
            <person name="Xu J."/>
            <person name="Martin F.M."/>
        </authorList>
    </citation>
    <scope>NUCLEOTIDE SEQUENCE</scope>
    <source>
        <strain evidence="2">BR01</strain>
    </source>
</reference>
<dbReference type="Proteomes" id="UP000683000">
    <property type="component" value="Unassembled WGS sequence"/>
</dbReference>
<dbReference type="EMBL" id="JAGFBS010000062">
    <property type="protein sequence ID" value="KAG6369868.1"/>
    <property type="molecule type" value="Genomic_DNA"/>
</dbReference>